<name>A0A922KZB5_DERFA</name>
<gene>
    <name evidence="1" type="primary">USP47</name>
    <name evidence="1" type="ORF">DERF_011330</name>
</gene>
<sequence length="196" mass="22579">MNTNSLRGLAALMVIDGIDHTTNSNQPVDILKFRLADSCSIFQAELFAIYQASEWLKRTNQSAKIFIDSYSAILACCSIQFLSGHGKFRYYLYNIGYSTVSSCWCGIDTKNSIHLICYCPRYIEHSYSKWLEKNGKTNSLRGLAALMRRWFSGRMLACQQFKHHFRRIRKFAGGPGSIPGRRNWSINLFDQYPNEF</sequence>
<organism evidence="1 2">
    <name type="scientific">Dermatophagoides farinae</name>
    <name type="common">American house dust mite</name>
    <dbReference type="NCBI Taxonomy" id="6954"/>
    <lineage>
        <taxon>Eukaryota</taxon>
        <taxon>Metazoa</taxon>
        <taxon>Ecdysozoa</taxon>
        <taxon>Arthropoda</taxon>
        <taxon>Chelicerata</taxon>
        <taxon>Arachnida</taxon>
        <taxon>Acari</taxon>
        <taxon>Acariformes</taxon>
        <taxon>Sarcoptiformes</taxon>
        <taxon>Astigmata</taxon>
        <taxon>Psoroptidia</taxon>
        <taxon>Analgoidea</taxon>
        <taxon>Pyroglyphidae</taxon>
        <taxon>Dermatophagoidinae</taxon>
        <taxon>Dermatophagoides</taxon>
    </lineage>
</organism>
<dbReference type="InterPro" id="IPR036397">
    <property type="entry name" value="RNaseH_sf"/>
</dbReference>
<reference evidence="1" key="1">
    <citation type="submission" date="2013-05" db="EMBL/GenBank/DDBJ databases">
        <authorList>
            <person name="Yim A.K.Y."/>
            <person name="Chan T.F."/>
            <person name="Ji K.M."/>
            <person name="Liu X.Y."/>
            <person name="Zhou J.W."/>
            <person name="Li R.Q."/>
            <person name="Yang K.Y."/>
            <person name="Li J."/>
            <person name="Li M."/>
            <person name="Law P.T.W."/>
            <person name="Wu Y.L."/>
            <person name="Cai Z.L."/>
            <person name="Qin H."/>
            <person name="Bao Y."/>
            <person name="Leung R.K.K."/>
            <person name="Ng P.K.S."/>
            <person name="Zou J."/>
            <person name="Zhong X.J."/>
            <person name="Ran P.X."/>
            <person name="Zhong N.S."/>
            <person name="Liu Z.G."/>
            <person name="Tsui S.K.W."/>
        </authorList>
    </citation>
    <scope>NUCLEOTIDE SEQUENCE</scope>
    <source>
        <strain evidence="1">Derf</strain>
        <tissue evidence="1">Whole organism</tissue>
    </source>
</reference>
<dbReference type="Proteomes" id="UP000790347">
    <property type="component" value="Unassembled WGS sequence"/>
</dbReference>
<evidence type="ECO:0000313" key="1">
    <source>
        <dbReference type="EMBL" id="KAH9506605.1"/>
    </source>
</evidence>
<dbReference type="AlphaFoldDB" id="A0A922KZB5"/>
<dbReference type="GO" id="GO:0016787">
    <property type="term" value="F:hydrolase activity"/>
    <property type="evidence" value="ECO:0007669"/>
    <property type="project" value="UniProtKB-KW"/>
</dbReference>
<dbReference type="GO" id="GO:0003676">
    <property type="term" value="F:nucleic acid binding"/>
    <property type="evidence" value="ECO:0007669"/>
    <property type="project" value="InterPro"/>
</dbReference>
<evidence type="ECO:0000313" key="2">
    <source>
        <dbReference type="Proteomes" id="UP000790347"/>
    </source>
</evidence>
<comment type="caution">
    <text evidence="1">The sequence shown here is derived from an EMBL/GenBank/DDBJ whole genome shotgun (WGS) entry which is preliminary data.</text>
</comment>
<dbReference type="Gene3D" id="3.30.420.10">
    <property type="entry name" value="Ribonuclease H-like superfamily/Ribonuclease H"/>
    <property type="match status" value="1"/>
</dbReference>
<dbReference type="EMBL" id="ASGP02000005">
    <property type="protein sequence ID" value="KAH9506605.1"/>
    <property type="molecule type" value="Genomic_DNA"/>
</dbReference>
<keyword evidence="1" id="KW-0378">Hydrolase</keyword>
<keyword evidence="2" id="KW-1185">Reference proteome</keyword>
<accession>A0A922KZB5</accession>
<proteinExistence type="predicted"/>
<protein>
    <submittedName>
        <fullName evidence="1">Ubiquitin carboxyl-terminal hydrolase 47</fullName>
    </submittedName>
</protein>
<reference evidence="1" key="2">
    <citation type="journal article" date="2022" name="Res Sq">
        <title>Comparative Genomics Reveals Insights into the Divergent Evolution of Astigmatic Mites and Household Pest Adaptations.</title>
        <authorList>
            <person name="Xiong Q."/>
            <person name="Wan A.T.-Y."/>
            <person name="Liu X.-Y."/>
            <person name="Fung C.S.-H."/>
            <person name="Xiao X."/>
            <person name="Malainual N."/>
            <person name="Hou J."/>
            <person name="Wang L."/>
            <person name="Wang M."/>
            <person name="Yang K."/>
            <person name="Cui Y."/>
            <person name="Leung E."/>
            <person name="Nong W."/>
            <person name="Shin S.-K."/>
            <person name="Au S."/>
            <person name="Jeong K.Y."/>
            <person name="Chew F.T."/>
            <person name="Hui J."/>
            <person name="Leung T.F."/>
            <person name="Tungtrongchitr A."/>
            <person name="Zhong N."/>
            <person name="Liu Z."/>
            <person name="Tsui S."/>
        </authorList>
    </citation>
    <scope>NUCLEOTIDE SEQUENCE</scope>
    <source>
        <strain evidence="1">Derf</strain>
        <tissue evidence="1">Whole organism</tissue>
    </source>
</reference>